<dbReference type="InterPro" id="IPR057956">
    <property type="entry name" value="SFV1_VP4"/>
</dbReference>
<dbReference type="Gene3D" id="1.20.58.800">
    <property type="match status" value="1"/>
</dbReference>
<reference evidence="1" key="1">
    <citation type="journal article" date="2018" name="Environ. Microbiol.">
        <title>New archaeal viruses discovered by metagenomic analysis of viral communities in enrichment cultures.</title>
        <authorList>
            <person name="Liu Y."/>
            <person name="Brandt D."/>
            <person name="Ishino S."/>
            <person name="Ishino Y."/>
            <person name="Koonin E.V."/>
            <person name="Kalinowski J."/>
            <person name="Krupovic M."/>
            <person name="Prangishvili D."/>
        </authorList>
    </citation>
    <scope>NUCLEOTIDE SEQUENCE [LARGE SCALE GENOMIC DNA]</scope>
</reference>
<sequence length="137" mass="15771">MPSRRTGITTEDAITKYSVKAKTEQTAYKNATKDMVVQAQNIMNFYSVVNQALIPWLNAHGVGGNLRILYRQLANEYVKVLNTKQSGEVIKRLKIALRHKYWLRGLDEAMLDEFMDYIDSLKSTTTNYIIFNMQSSK</sequence>
<evidence type="ECO:0000313" key="1">
    <source>
        <dbReference type="EMBL" id="AZI75725.1"/>
    </source>
</evidence>
<dbReference type="Pfam" id="PF25647">
    <property type="entry name" value="SFV1_VP4"/>
    <property type="match status" value="1"/>
</dbReference>
<organism evidence="1">
    <name type="scientific">Sulfolobales Beppu filamentous phage 1</name>
    <dbReference type="NCBI Taxonomy" id="2493122"/>
    <lineage>
        <taxon>Viruses</taxon>
        <taxon>Adnaviria</taxon>
        <taxon>Zilligvirae</taxon>
        <taxon>Taleaviricota</taxon>
        <taxon>Tokiviricetes</taxon>
        <taxon>Ligamenvirales</taxon>
        <taxon>Lipothrixviridae</taxon>
        <taxon>Alphalipothrixvirus</taxon>
        <taxon>Alphalipothrixvirus beppuense</taxon>
    </lineage>
</organism>
<dbReference type="SMR" id="A0A3S8NER2"/>
<dbReference type="EMBL" id="MK064562">
    <property type="protein sequence ID" value="AZI75725.1"/>
    <property type="molecule type" value="Genomic_DNA"/>
</dbReference>
<accession>A0A3S8NER2</accession>
<protein>
    <submittedName>
        <fullName evidence="1">Putative major capsid protein</fullName>
    </submittedName>
</protein>
<proteinExistence type="predicted"/>
<dbReference type="Proteomes" id="UP000267912">
    <property type="component" value="Segment"/>
</dbReference>
<gene>
    <name evidence="1" type="ORF">SBFV1_gp24</name>
</gene>
<name>A0A3S8NER2_9VIRU</name>